<feature type="region of interest" description="Disordered" evidence="1">
    <location>
        <begin position="264"/>
        <end position="301"/>
    </location>
</feature>
<dbReference type="RefSeq" id="WP_303539819.1">
    <property type="nucleotide sequence ID" value="NZ_JAUOTP010000001.1"/>
</dbReference>
<dbReference type="Pfam" id="PF09939">
    <property type="entry name" value="DUF2171"/>
    <property type="match status" value="1"/>
</dbReference>
<sequence>MAYERDNRFGGTNDDRGRDYARDAERNRSYGAHGRGGQPRNDQTGPRFSDRGDAGRGDYGRDPRGYDYQDRGFFDRAGDEVRSWFGDEEAERRRRFDERYDNRADSRYRDSDRFAPYGSGYAGPSYGGDIGGGYSAGDYGPTRGAGNDRSDSGRDPGYHSWRSRQVQQLDQDYDEYRREHQQKFDSEFHSWRQTRQSQRDLLGKVQEHQEVLGSDGQHVGTVDHVRGDRIKLTKTDQDARGHHHSIPSSWLQSVEDTITISKTADQAKAHWRDEDRNAGGLFGGQDEDRSTNLNRSFSGTY</sequence>
<feature type="compositionally biased region" description="Basic and acidic residues" evidence="1">
    <location>
        <begin position="90"/>
        <end position="113"/>
    </location>
</feature>
<feature type="region of interest" description="Disordered" evidence="1">
    <location>
        <begin position="84"/>
        <end position="166"/>
    </location>
</feature>
<feature type="compositionally biased region" description="Basic and acidic residues" evidence="1">
    <location>
        <begin position="48"/>
        <end position="72"/>
    </location>
</feature>
<gene>
    <name evidence="2" type="ORF">Q4F19_03455</name>
</gene>
<name>A0ABT8Y6W4_9SPHN</name>
<dbReference type="NCBIfam" id="NF033157">
    <property type="entry name" value="SWFGD_domain"/>
    <property type="match status" value="1"/>
</dbReference>
<feature type="compositionally biased region" description="Basic and acidic residues" evidence="1">
    <location>
        <begin position="146"/>
        <end position="157"/>
    </location>
</feature>
<feature type="compositionally biased region" description="Basic and acidic residues" evidence="1">
    <location>
        <begin position="265"/>
        <end position="277"/>
    </location>
</feature>
<organism evidence="2 3">
    <name type="scientific">Sphingomonas natans</name>
    <dbReference type="NCBI Taxonomy" id="3063330"/>
    <lineage>
        <taxon>Bacteria</taxon>
        <taxon>Pseudomonadati</taxon>
        <taxon>Pseudomonadota</taxon>
        <taxon>Alphaproteobacteria</taxon>
        <taxon>Sphingomonadales</taxon>
        <taxon>Sphingomonadaceae</taxon>
        <taxon>Sphingomonas</taxon>
    </lineage>
</organism>
<protein>
    <submittedName>
        <fullName evidence="2">DUF2171 domain-containing protein</fullName>
    </submittedName>
</protein>
<evidence type="ECO:0000313" key="3">
    <source>
        <dbReference type="Proteomes" id="UP001169764"/>
    </source>
</evidence>
<dbReference type="InterPro" id="IPR018684">
    <property type="entry name" value="DUF2171"/>
</dbReference>
<reference evidence="2" key="1">
    <citation type="submission" date="2023-07" db="EMBL/GenBank/DDBJ databases">
        <authorList>
            <person name="Kim M."/>
        </authorList>
    </citation>
    <scope>NUCLEOTIDE SEQUENCE</scope>
    <source>
        <strain evidence="2">BIUV-7</strain>
    </source>
</reference>
<feature type="compositionally biased region" description="Gly residues" evidence="1">
    <location>
        <begin position="125"/>
        <end position="135"/>
    </location>
</feature>
<accession>A0ABT8Y6W4</accession>
<dbReference type="InterPro" id="IPR047800">
    <property type="entry name" value="SWFGD_dom"/>
</dbReference>
<dbReference type="Proteomes" id="UP001169764">
    <property type="component" value="Unassembled WGS sequence"/>
</dbReference>
<keyword evidence="3" id="KW-1185">Reference proteome</keyword>
<evidence type="ECO:0000313" key="2">
    <source>
        <dbReference type="EMBL" id="MDO6413430.1"/>
    </source>
</evidence>
<feature type="compositionally biased region" description="Low complexity" evidence="1">
    <location>
        <begin position="115"/>
        <end position="124"/>
    </location>
</feature>
<feature type="compositionally biased region" description="Basic and acidic residues" evidence="1">
    <location>
        <begin position="1"/>
        <end position="28"/>
    </location>
</feature>
<comment type="caution">
    <text evidence="2">The sequence shown here is derived from an EMBL/GenBank/DDBJ whole genome shotgun (WGS) entry which is preliminary data.</text>
</comment>
<proteinExistence type="predicted"/>
<evidence type="ECO:0000256" key="1">
    <source>
        <dbReference type="SAM" id="MobiDB-lite"/>
    </source>
</evidence>
<dbReference type="EMBL" id="JAUOTP010000001">
    <property type="protein sequence ID" value="MDO6413430.1"/>
    <property type="molecule type" value="Genomic_DNA"/>
</dbReference>
<feature type="region of interest" description="Disordered" evidence="1">
    <location>
        <begin position="1"/>
        <end position="72"/>
    </location>
</feature>
<feature type="compositionally biased region" description="Polar residues" evidence="1">
    <location>
        <begin position="291"/>
        <end position="301"/>
    </location>
</feature>